<dbReference type="EMBL" id="JAGGKT010000009">
    <property type="protein sequence ID" value="MBP1932967.1"/>
    <property type="molecule type" value="Genomic_DNA"/>
</dbReference>
<evidence type="ECO:0000313" key="1">
    <source>
        <dbReference type="EMBL" id="MBP1932967.1"/>
    </source>
</evidence>
<protein>
    <submittedName>
        <fullName evidence="1">Uncharacterized protein</fullName>
    </submittedName>
</protein>
<name>A0ABS4GS57_9BACL</name>
<dbReference type="Proteomes" id="UP001519343">
    <property type="component" value="Unassembled WGS sequence"/>
</dbReference>
<accession>A0ABS4GS57</accession>
<comment type="caution">
    <text evidence="1">The sequence shown here is derived from an EMBL/GenBank/DDBJ whole genome shotgun (WGS) entry which is preliminary data.</text>
</comment>
<sequence length="100" mass="11821">MITIKKPWMMYKSVQEIGEAIQQGLEQKMGLPTAVLFGEDQFLVVLKFPEHQAHVKFKLQDLKEQYRTVEDFVEFIYGCYVESVEETKKEMKITLKDKED</sequence>
<gene>
    <name evidence="1" type="ORF">J2Z37_002978</name>
</gene>
<reference evidence="1 2" key="1">
    <citation type="submission" date="2021-03" db="EMBL/GenBank/DDBJ databases">
        <title>Genomic Encyclopedia of Type Strains, Phase IV (KMG-IV): sequencing the most valuable type-strain genomes for metagenomic binning, comparative biology and taxonomic classification.</title>
        <authorList>
            <person name="Goeker M."/>
        </authorList>
    </citation>
    <scope>NUCLEOTIDE SEQUENCE [LARGE SCALE GENOMIC DNA]</scope>
    <source>
        <strain evidence="1 2">DSM 24738</strain>
    </source>
</reference>
<organism evidence="1 2">
    <name type="scientific">Ammoniphilus resinae</name>
    <dbReference type="NCBI Taxonomy" id="861532"/>
    <lineage>
        <taxon>Bacteria</taxon>
        <taxon>Bacillati</taxon>
        <taxon>Bacillota</taxon>
        <taxon>Bacilli</taxon>
        <taxon>Bacillales</taxon>
        <taxon>Paenibacillaceae</taxon>
        <taxon>Aneurinibacillus group</taxon>
        <taxon>Ammoniphilus</taxon>
    </lineage>
</organism>
<proteinExistence type="predicted"/>
<evidence type="ECO:0000313" key="2">
    <source>
        <dbReference type="Proteomes" id="UP001519343"/>
    </source>
</evidence>
<keyword evidence="2" id="KW-1185">Reference proteome</keyword>
<dbReference type="RefSeq" id="WP_209811004.1">
    <property type="nucleotide sequence ID" value="NZ_JAGGKT010000009.1"/>
</dbReference>